<evidence type="ECO:0000313" key="7">
    <source>
        <dbReference type="Proteomes" id="UP000018461"/>
    </source>
</evidence>
<comment type="caution">
    <text evidence="6">The sequence shown here is derived from an EMBL/GenBank/DDBJ whole genome shotgun (WGS) entry which is preliminary data.</text>
</comment>
<feature type="transmembrane region" description="Helical" evidence="5">
    <location>
        <begin position="12"/>
        <end position="31"/>
    </location>
</feature>
<dbReference type="InterPro" id="IPR052556">
    <property type="entry name" value="PolySynth_Transporter"/>
</dbReference>
<dbReference type="HOGENOM" id="CLU_022017_0_0_9"/>
<dbReference type="PANTHER" id="PTHR43424:SF1">
    <property type="entry name" value="LOCUS PUTATIVE PROTEIN 1-RELATED"/>
    <property type="match status" value="1"/>
</dbReference>
<keyword evidence="2 5" id="KW-0812">Transmembrane</keyword>
<protein>
    <submittedName>
        <fullName evidence="6">Uncharacterized protein</fullName>
    </submittedName>
</protein>
<feature type="transmembrane region" description="Helical" evidence="5">
    <location>
        <begin position="415"/>
        <end position="437"/>
    </location>
</feature>
<feature type="transmembrane region" description="Helical" evidence="5">
    <location>
        <begin position="443"/>
        <end position="464"/>
    </location>
</feature>
<keyword evidence="3 5" id="KW-1133">Transmembrane helix</keyword>
<dbReference type="Pfam" id="PF01943">
    <property type="entry name" value="Polysacc_synt"/>
    <property type="match status" value="1"/>
</dbReference>
<dbReference type="PANTHER" id="PTHR43424">
    <property type="entry name" value="LOCUS PUTATIVE PROTEIN 1-RELATED"/>
    <property type="match status" value="1"/>
</dbReference>
<comment type="subcellular location">
    <subcellularLocation>
        <location evidence="1">Membrane</location>
        <topology evidence="1">Multi-pass membrane protein</topology>
    </subcellularLocation>
</comment>
<feature type="transmembrane region" description="Helical" evidence="5">
    <location>
        <begin position="116"/>
        <end position="136"/>
    </location>
</feature>
<dbReference type="AlphaFoldDB" id="G9WQ80"/>
<name>G9WQ80_9FIRM</name>
<evidence type="ECO:0000256" key="2">
    <source>
        <dbReference type="ARBA" id="ARBA00022692"/>
    </source>
</evidence>
<keyword evidence="7" id="KW-1185">Reference proteome</keyword>
<dbReference type="GO" id="GO:0016020">
    <property type="term" value="C:membrane"/>
    <property type="evidence" value="ECO:0007669"/>
    <property type="project" value="UniProtKB-SubCell"/>
</dbReference>
<feature type="transmembrane region" description="Helical" evidence="5">
    <location>
        <begin position="325"/>
        <end position="350"/>
    </location>
</feature>
<feature type="transmembrane region" description="Helical" evidence="5">
    <location>
        <begin position="43"/>
        <end position="65"/>
    </location>
</feature>
<evidence type="ECO:0000256" key="4">
    <source>
        <dbReference type="ARBA" id="ARBA00023136"/>
    </source>
</evidence>
<dbReference type="EMBL" id="AFZC02000002">
    <property type="protein sequence ID" value="EHL09540.2"/>
    <property type="molecule type" value="Genomic_DNA"/>
</dbReference>
<dbReference type="STRING" id="796943.HMPREF9625_01513"/>
<feature type="transmembrane region" description="Helical" evidence="5">
    <location>
        <begin position="252"/>
        <end position="272"/>
    </location>
</feature>
<sequence>MSKNLIRYNAIMNLILSLSQYIFPMIAFSYASRIIGAEGIGKVSFAISFASYFSMFAALGIPTYGIRACAEVGNDYEKLKKVTMELMTINFATSIFSILVYLLFVFSIDKLRENSLFLAIAGINILSNGLQAQWFFQGIEKYGYITKRTLFFRTLSLAVIVLFVRKSSDALFYCIGLILVELGSFLANNIYIIRFLGFTHTCYQDIKRHFIPILYFFASAAAISIYTNLDVVMLGFLSTDTNVGLYSAANKIYRVFNSIIAAVFTVFVPRIIALRSSNEKDEADSMIRKGFYLVELMALPISCYLIFMSGYVIDIVVGSNFRSSSTALSAFGLCNIFVGFSGVIINLIMIPLKHEKFSMFAIFFGAIENIVLNVFFITRLGMMGAVIATVVTELSVLAFVIIFERDILSKDIPRYFFFRECFLFLLIAFVTYILHIIVGEKGILFLILSSVLWGFSILIIMILARNEVMDSFVITLIKKIQRK</sequence>
<accession>G9WQ80</accession>
<feature type="transmembrane region" description="Helical" evidence="5">
    <location>
        <begin position="86"/>
        <end position="104"/>
    </location>
</feature>
<reference evidence="6" key="1">
    <citation type="submission" date="2011-08" db="EMBL/GenBank/DDBJ databases">
        <authorList>
            <consortium name="The Broad Institute Genome Sequencing Platform"/>
            <person name="Earl A."/>
            <person name="Ward D."/>
            <person name="Feldgarden M."/>
            <person name="Gevers D."/>
            <person name="Sizova M."/>
            <person name="Hazen A."/>
            <person name="Epstein S."/>
            <person name="Young S.K."/>
            <person name="Zeng Q."/>
            <person name="Gargeya S."/>
            <person name="Fitzgerald M."/>
            <person name="Haas B."/>
            <person name="Abouelleil A."/>
            <person name="Alvarado L."/>
            <person name="Arachchi H.M."/>
            <person name="Berlin A."/>
            <person name="Brown A."/>
            <person name="Chapman S.B."/>
            <person name="Chen Z."/>
            <person name="Dunbar C."/>
            <person name="Freedman E."/>
            <person name="Gearin G."/>
            <person name="Gellesch M."/>
            <person name="Goldberg J."/>
            <person name="Griggs A."/>
            <person name="Gujja S."/>
            <person name="Heiman D."/>
            <person name="Howarth C."/>
            <person name="Larson L."/>
            <person name="Lui A."/>
            <person name="MacDonald P.J.P."/>
            <person name="Montmayeur A."/>
            <person name="Murphy C."/>
            <person name="Neiman D."/>
            <person name="Pearson M."/>
            <person name="Priest M."/>
            <person name="Roberts A."/>
            <person name="Saif S."/>
            <person name="Shea T."/>
            <person name="Shenoy N."/>
            <person name="Sisk P."/>
            <person name="Stolte C."/>
            <person name="Sykes S."/>
            <person name="Wortman J."/>
            <person name="Nusbaum C."/>
            <person name="Birren B."/>
        </authorList>
    </citation>
    <scope>NUCLEOTIDE SEQUENCE [LARGE SCALE GENOMIC DNA]</scope>
    <source>
        <strain evidence="6">ACB1</strain>
    </source>
</reference>
<evidence type="ECO:0000256" key="5">
    <source>
        <dbReference type="SAM" id="Phobius"/>
    </source>
</evidence>
<evidence type="ECO:0000256" key="1">
    <source>
        <dbReference type="ARBA" id="ARBA00004141"/>
    </source>
</evidence>
<feature type="transmembrane region" description="Helical" evidence="5">
    <location>
        <begin position="383"/>
        <end position="403"/>
    </location>
</feature>
<feature type="transmembrane region" description="Helical" evidence="5">
    <location>
        <begin position="357"/>
        <end position="377"/>
    </location>
</feature>
<gene>
    <name evidence="6" type="ORF">HMPREF9625_01513</name>
</gene>
<evidence type="ECO:0000256" key="3">
    <source>
        <dbReference type="ARBA" id="ARBA00022989"/>
    </source>
</evidence>
<dbReference type="CDD" id="cd13128">
    <property type="entry name" value="MATE_Wzx_like"/>
    <property type="match status" value="1"/>
</dbReference>
<organism evidence="6 7">
    <name type="scientific">Oribacterium parvum ACB1</name>
    <dbReference type="NCBI Taxonomy" id="796943"/>
    <lineage>
        <taxon>Bacteria</taxon>
        <taxon>Bacillati</taxon>
        <taxon>Bacillota</taxon>
        <taxon>Clostridia</taxon>
        <taxon>Lachnospirales</taxon>
        <taxon>Lachnospiraceae</taxon>
        <taxon>Oribacterium</taxon>
    </lineage>
</organism>
<dbReference type="InterPro" id="IPR002797">
    <property type="entry name" value="Polysacc_synth"/>
</dbReference>
<keyword evidence="4 5" id="KW-0472">Membrane</keyword>
<reference evidence="6" key="2">
    <citation type="submission" date="2013-03" db="EMBL/GenBank/DDBJ databases">
        <title>The Genome Sequence of Oribacterium sp. ACB1.</title>
        <authorList>
            <consortium name="The Broad Institute Genomics Platform"/>
            <consortium name="The Broad Institute Genome Sequencing Center for Infectious Disease"/>
            <person name="Earl A."/>
            <person name="Ward D."/>
            <person name="Feldgarden M."/>
            <person name="Gevers D."/>
            <person name="Sizova M."/>
            <person name="Hazen A."/>
            <person name="Epstein S."/>
            <person name="Walker B."/>
            <person name="Young S."/>
            <person name="Zeng Q."/>
            <person name="Gargeya S."/>
            <person name="Fitzgerald M."/>
            <person name="Haas B."/>
            <person name="Abouelleil A."/>
            <person name="Allen A.W."/>
            <person name="Alvarado L."/>
            <person name="Arachchi H.M."/>
            <person name="Berlin A.M."/>
            <person name="Chapman S.B."/>
            <person name="Gainer-Dewar J."/>
            <person name="Goldberg J."/>
            <person name="Griggs A."/>
            <person name="Gujja S."/>
            <person name="Hansen M."/>
            <person name="Howarth C."/>
            <person name="Imamovic A."/>
            <person name="Ireland A."/>
            <person name="Larimer J."/>
            <person name="McCowan C."/>
            <person name="Murphy C."/>
            <person name="Pearson M."/>
            <person name="Poon T.W."/>
            <person name="Priest M."/>
            <person name="Roberts A."/>
            <person name="Saif S."/>
            <person name="Shea T."/>
            <person name="Sisk P."/>
            <person name="Sykes S."/>
            <person name="Wortman J."/>
            <person name="Nusbaum C."/>
            <person name="Birren B."/>
        </authorList>
    </citation>
    <scope>NUCLEOTIDE SEQUENCE [LARGE SCALE GENOMIC DNA]</scope>
    <source>
        <strain evidence="6">ACB1</strain>
    </source>
</reference>
<dbReference type="RefSeq" id="WP_016361583.1">
    <property type="nucleotide sequence ID" value="NZ_KE148312.1"/>
</dbReference>
<feature type="transmembrane region" description="Helical" evidence="5">
    <location>
        <begin position="170"/>
        <end position="192"/>
    </location>
</feature>
<proteinExistence type="predicted"/>
<evidence type="ECO:0000313" key="6">
    <source>
        <dbReference type="EMBL" id="EHL09540.2"/>
    </source>
</evidence>
<feature type="transmembrane region" description="Helical" evidence="5">
    <location>
        <begin position="213"/>
        <end position="237"/>
    </location>
</feature>
<dbReference type="Proteomes" id="UP000018461">
    <property type="component" value="Unassembled WGS sequence"/>
</dbReference>
<feature type="transmembrane region" description="Helical" evidence="5">
    <location>
        <begin position="292"/>
        <end position="313"/>
    </location>
</feature>